<dbReference type="AlphaFoldDB" id="A0A6F8YUI5"/>
<dbReference type="InterPro" id="IPR005133">
    <property type="entry name" value="PhaG_MnhG_YufB"/>
</dbReference>
<dbReference type="NCBIfam" id="NF009314">
    <property type="entry name" value="PRK12674.1-2"/>
    <property type="match status" value="1"/>
</dbReference>
<evidence type="ECO:0000256" key="1">
    <source>
        <dbReference type="ARBA" id="ARBA00008404"/>
    </source>
</evidence>
<dbReference type="NCBIfam" id="TIGR01300">
    <property type="entry name" value="CPA3_mnhG_phaG"/>
    <property type="match status" value="1"/>
</dbReference>
<evidence type="ECO:0000313" key="5">
    <source>
        <dbReference type="Proteomes" id="UP000503011"/>
    </source>
</evidence>
<dbReference type="PANTHER" id="PTHR34703">
    <property type="entry name" value="ANTIPORTER SUBUNIT MNHG2-RELATED"/>
    <property type="match status" value="1"/>
</dbReference>
<protein>
    <submittedName>
        <fullName evidence="4">Na+/H+ antiporter subunit G</fullName>
    </submittedName>
</protein>
<feature type="transmembrane region" description="Helical" evidence="3">
    <location>
        <begin position="6"/>
        <end position="30"/>
    </location>
</feature>
<name>A0A6F8YUI5_9ACTN</name>
<keyword evidence="3" id="KW-0472">Membrane</keyword>
<feature type="region of interest" description="Disordered" evidence="2">
    <location>
        <begin position="107"/>
        <end position="126"/>
    </location>
</feature>
<keyword evidence="3" id="KW-0812">Transmembrane</keyword>
<accession>A0A6F8YUI5</accession>
<evidence type="ECO:0000313" key="4">
    <source>
        <dbReference type="EMBL" id="BCB89643.1"/>
    </source>
</evidence>
<sequence length="126" mass="13248">MNLSDVVNVLAAACLLSGAFLSLAAGLGLLRFPDLLSRMHAATKPQVLGLLLILTGTALRLGTVVDITTLILVGAFQLATAPVAAHMVGRAAYRTVQFRRDLLITDELAAQSPPGQTADSRRPEQS</sequence>
<dbReference type="RefSeq" id="WP_173161603.1">
    <property type="nucleotide sequence ID" value="NZ_AP022871.1"/>
</dbReference>
<reference evidence="4 5" key="1">
    <citation type="submission" date="2020-03" db="EMBL/GenBank/DDBJ databases">
        <title>Whole genome shotgun sequence of Phytohabitans suffuscus NBRC 105367.</title>
        <authorList>
            <person name="Komaki H."/>
            <person name="Tamura T."/>
        </authorList>
    </citation>
    <scope>NUCLEOTIDE SEQUENCE [LARGE SCALE GENOMIC DNA]</scope>
    <source>
        <strain evidence="4 5">NBRC 105367</strain>
    </source>
</reference>
<dbReference type="Pfam" id="PF03334">
    <property type="entry name" value="PhaG_MnhG_YufB"/>
    <property type="match status" value="1"/>
</dbReference>
<comment type="similarity">
    <text evidence="1">Belongs to the CPA3 antiporters (TC 2.A.63) subunit G family.</text>
</comment>
<dbReference type="Proteomes" id="UP000503011">
    <property type="component" value="Chromosome"/>
</dbReference>
<keyword evidence="5" id="KW-1185">Reference proteome</keyword>
<gene>
    <name evidence="4" type="ORF">Psuf_069560</name>
</gene>
<dbReference type="KEGG" id="psuu:Psuf_069560"/>
<evidence type="ECO:0000256" key="3">
    <source>
        <dbReference type="SAM" id="Phobius"/>
    </source>
</evidence>
<evidence type="ECO:0000256" key="2">
    <source>
        <dbReference type="SAM" id="MobiDB-lite"/>
    </source>
</evidence>
<organism evidence="4 5">
    <name type="scientific">Phytohabitans suffuscus</name>
    <dbReference type="NCBI Taxonomy" id="624315"/>
    <lineage>
        <taxon>Bacteria</taxon>
        <taxon>Bacillati</taxon>
        <taxon>Actinomycetota</taxon>
        <taxon>Actinomycetes</taxon>
        <taxon>Micromonosporales</taxon>
        <taxon>Micromonosporaceae</taxon>
    </lineage>
</organism>
<proteinExistence type="inferred from homology"/>
<dbReference type="PANTHER" id="PTHR34703:SF1">
    <property type="entry name" value="ANTIPORTER SUBUNIT MNHG2-RELATED"/>
    <property type="match status" value="1"/>
</dbReference>
<dbReference type="GO" id="GO:0015385">
    <property type="term" value="F:sodium:proton antiporter activity"/>
    <property type="evidence" value="ECO:0007669"/>
    <property type="project" value="TreeGrafter"/>
</dbReference>
<dbReference type="EMBL" id="AP022871">
    <property type="protein sequence ID" value="BCB89643.1"/>
    <property type="molecule type" value="Genomic_DNA"/>
</dbReference>
<keyword evidence="3" id="KW-1133">Transmembrane helix</keyword>
<feature type="transmembrane region" description="Helical" evidence="3">
    <location>
        <begin position="67"/>
        <end position="89"/>
    </location>
</feature>
<reference evidence="4 5" key="2">
    <citation type="submission" date="2020-03" db="EMBL/GenBank/DDBJ databases">
        <authorList>
            <person name="Ichikawa N."/>
            <person name="Kimura A."/>
            <person name="Kitahashi Y."/>
            <person name="Uohara A."/>
        </authorList>
    </citation>
    <scope>NUCLEOTIDE SEQUENCE [LARGE SCALE GENOMIC DNA]</scope>
    <source>
        <strain evidence="4 5">NBRC 105367</strain>
    </source>
</reference>